<feature type="transmembrane region" description="Helical" evidence="1">
    <location>
        <begin position="52"/>
        <end position="72"/>
    </location>
</feature>
<reference evidence="3" key="1">
    <citation type="journal article" date="2019" name="Int. J. Syst. Evol. Microbiol.">
        <title>The Global Catalogue of Microorganisms (GCM) 10K type strain sequencing project: providing services to taxonomists for standard genome sequencing and annotation.</title>
        <authorList>
            <consortium name="The Broad Institute Genomics Platform"/>
            <consortium name="The Broad Institute Genome Sequencing Center for Infectious Disease"/>
            <person name="Wu L."/>
            <person name="Ma J."/>
        </authorList>
    </citation>
    <scope>NUCLEOTIDE SEQUENCE [LARGE SCALE GENOMIC DNA]</scope>
    <source>
        <strain evidence="3">CCUG 50353</strain>
    </source>
</reference>
<dbReference type="EMBL" id="JBHSEF010000009">
    <property type="protein sequence ID" value="MFC4354012.1"/>
    <property type="molecule type" value="Genomic_DNA"/>
</dbReference>
<keyword evidence="3" id="KW-1185">Reference proteome</keyword>
<gene>
    <name evidence="2" type="ORF">ACFO0S_02880</name>
</gene>
<dbReference type="RefSeq" id="WP_378139978.1">
    <property type="nucleotide sequence ID" value="NZ_JBHSEF010000009.1"/>
</dbReference>
<organism evidence="2 3">
    <name type="scientific">Chryseomicrobium palamuruense</name>
    <dbReference type="NCBI Taxonomy" id="682973"/>
    <lineage>
        <taxon>Bacteria</taxon>
        <taxon>Bacillati</taxon>
        <taxon>Bacillota</taxon>
        <taxon>Bacilli</taxon>
        <taxon>Bacillales</taxon>
        <taxon>Caryophanaceae</taxon>
        <taxon>Chryseomicrobium</taxon>
    </lineage>
</organism>
<feature type="transmembrane region" description="Helical" evidence="1">
    <location>
        <begin position="79"/>
        <end position="101"/>
    </location>
</feature>
<keyword evidence="1" id="KW-0812">Transmembrane</keyword>
<protein>
    <submittedName>
        <fullName evidence="2">Uncharacterized protein</fullName>
    </submittedName>
</protein>
<comment type="caution">
    <text evidence="2">The sequence shown here is derived from an EMBL/GenBank/DDBJ whole genome shotgun (WGS) entry which is preliminary data.</text>
</comment>
<evidence type="ECO:0000313" key="3">
    <source>
        <dbReference type="Proteomes" id="UP001595733"/>
    </source>
</evidence>
<keyword evidence="1" id="KW-1133">Transmembrane helix</keyword>
<dbReference type="Proteomes" id="UP001595733">
    <property type="component" value="Unassembled WGS sequence"/>
</dbReference>
<proteinExistence type="predicted"/>
<accession>A0ABV8UT89</accession>
<name>A0ABV8UT89_9BACL</name>
<sequence length="185" mass="21206">MRDYGPRHIFMAIGISLLLFSPILWLIAPILVTETIYYERDSWLTYVYPKSLQLYGVAIALVVIAPVLLWLVDVKKWTIGLASALIVISGVCFYGAGLGYFQLREETVAYRLPFEKELKTYDWAEVAEVIYHIRPAESEEPSWYTFTFTDGSQTEINETRIVTQAQGKLNSRVRTLGIPLIYDEL</sequence>
<feature type="transmembrane region" description="Helical" evidence="1">
    <location>
        <begin position="9"/>
        <end position="32"/>
    </location>
</feature>
<evidence type="ECO:0000313" key="2">
    <source>
        <dbReference type="EMBL" id="MFC4354012.1"/>
    </source>
</evidence>
<evidence type="ECO:0000256" key="1">
    <source>
        <dbReference type="SAM" id="Phobius"/>
    </source>
</evidence>
<keyword evidence="1" id="KW-0472">Membrane</keyword>